<proteinExistence type="predicted"/>
<dbReference type="EMBL" id="POTX01000017">
    <property type="protein sequence ID" value="PZF99864.1"/>
    <property type="molecule type" value="Genomic_DNA"/>
</dbReference>
<evidence type="ECO:0000313" key="3">
    <source>
        <dbReference type="Proteomes" id="UP000248627"/>
    </source>
</evidence>
<reference evidence="2 3" key="1">
    <citation type="submission" date="2018-01" db="EMBL/GenBank/DDBJ databases">
        <title>Draft genome sequence of Jishengella endophytica.</title>
        <authorList>
            <person name="Sahin N."/>
            <person name="Ay H."/>
            <person name="Saygin H."/>
        </authorList>
    </citation>
    <scope>NUCLEOTIDE SEQUENCE [LARGE SCALE GENOMIC DNA]</scope>
    <source>
        <strain evidence="2 3">DSM 45430</strain>
    </source>
</reference>
<evidence type="ECO:0000313" key="2">
    <source>
        <dbReference type="EMBL" id="PZF99864.1"/>
    </source>
</evidence>
<dbReference type="RefSeq" id="WP_111241927.1">
    <property type="nucleotide sequence ID" value="NZ_POTX01000017.1"/>
</dbReference>
<keyword evidence="3" id="KW-1185">Reference proteome</keyword>
<accession>A0A2W2D2L2</accession>
<dbReference type="AlphaFoldDB" id="A0A2W2D2L2"/>
<comment type="caution">
    <text evidence="2">The sequence shown here is derived from an EMBL/GenBank/DDBJ whole genome shotgun (WGS) entry which is preliminary data.</text>
</comment>
<name>A0A2W2D2L2_9ACTN</name>
<protein>
    <submittedName>
        <fullName evidence="2">Uncharacterized protein</fullName>
    </submittedName>
</protein>
<feature type="signal peptide" evidence="1">
    <location>
        <begin position="1"/>
        <end position="21"/>
    </location>
</feature>
<evidence type="ECO:0000256" key="1">
    <source>
        <dbReference type="SAM" id="SignalP"/>
    </source>
</evidence>
<organism evidence="2 3">
    <name type="scientific">Micromonospora endophytica</name>
    <dbReference type="NCBI Taxonomy" id="515350"/>
    <lineage>
        <taxon>Bacteria</taxon>
        <taxon>Bacillati</taxon>
        <taxon>Actinomycetota</taxon>
        <taxon>Actinomycetes</taxon>
        <taxon>Micromonosporales</taxon>
        <taxon>Micromonosporaceae</taxon>
        <taxon>Micromonospora</taxon>
    </lineage>
</organism>
<dbReference type="PROSITE" id="PS51257">
    <property type="entry name" value="PROKAR_LIPOPROTEIN"/>
    <property type="match status" value="1"/>
</dbReference>
<feature type="chain" id="PRO_5039124341" evidence="1">
    <location>
        <begin position="22"/>
        <end position="297"/>
    </location>
</feature>
<gene>
    <name evidence="2" type="ORF">C1I93_04445</name>
</gene>
<sequence>MRTSRSGWLALVPLLMLTASACGQQGDAAGAGDAGTPEMSYSADTLVFRMDYVGGFVTPAMRATRLPAISVYGDGRVISEGPVTLAYPGPALPNLQQGTISADEVAKLVEAARAAGVGTVGDLGTPPVADVPSTRFIVFAPGGVEELEVNALAVGGDGNPAANEGLTADQRTARDKLRQFADSLTSDSGPLASAHAASQPYAPTAVAAVAEPWVANPEAGKQPEVAWPGPALPGAEVGKDLGLGCVTVTGDQAQELLTAAADATAVTPWVSDGKRWTVTLRPLLPDETDCADLANNG</sequence>
<dbReference type="OrthoDB" id="5184982at2"/>
<dbReference type="Proteomes" id="UP000248627">
    <property type="component" value="Unassembled WGS sequence"/>
</dbReference>
<keyword evidence="1" id="KW-0732">Signal</keyword>